<gene>
    <name evidence="1" type="ORF">NIASO_18580</name>
</gene>
<evidence type="ECO:0000313" key="1">
    <source>
        <dbReference type="EMBL" id="AHF18006.1"/>
    </source>
</evidence>
<organism evidence="1 2">
    <name type="scientific">Niabella soli DSM 19437</name>
    <dbReference type="NCBI Taxonomy" id="929713"/>
    <lineage>
        <taxon>Bacteria</taxon>
        <taxon>Pseudomonadati</taxon>
        <taxon>Bacteroidota</taxon>
        <taxon>Chitinophagia</taxon>
        <taxon>Chitinophagales</taxon>
        <taxon>Chitinophagaceae</taxon>
        <taxon>Niabella</taxon>
    </lineage>
</organism>
<dbReference type="KEGG" id="nso:NIASO_18580"/>
<keyword evidence="2" id="KW-1185">Reference proteome</keyword>
<proteinExistence type="predicted"/>
<dbReference type="HOGENOM" id="CLU_2570313_0_0_10"/>
<dbReference type="STRING" id="929713.NIASO_18580"/>
<sequence>MNGHPGLVGMFFLSLPKHGILMISRESRKTKAFVLPLPQPCRLTSLPAEKYFYIRFFSLPQNFNKIKIFFIFIKNNITFNK</sequence>
<dbReference type="AlphaFoldDB" id="W0F9E7"/>
<reference evidence="1 2" key="1">
    <citation type="submission" date="2013-12" db="EMBL/GenBank/DDBJ databases">
        <authorList>
            <consortium name="DOE Joint Genome Institute"/>
            <person name="Eisen J."/>
            <person name="Huntemann M."/>
            <person name="Han J."/>
            <person name="Chen A."/>
            <person name="Kyrpides N."/>
            <person name="Mavromatis K."/>
            <person name="Markowitz V."/>
            <person name="Palaniappan K."/>
            <person name="Ivanova N."/>
            <person name="Schaumberg A."/>
            <person name="Pati A."/>
            <person name="Liolios K."/>
            <person name="Nordberg H.P."/>
            <person name="Cantor M.N."/>
            <person name="Hua S.X."/>
            <person name="Woyke T."/>
        </authorList>
    </citation>
    <scope>NUCLEOTIDE SEQUENCE [LARGE SCALE GENOMIC DNA]</scope>
    <source>
        <strain evidence="2">DSM 19437</strain>
    </source>
</reference>
<protein>
    <submittedName>
        <fullName evidence="1">Uncharacterized protein</fullName>
    </submittedName>
</protein>
<dbReference type="Proteomes" id="UP000003586">
    <property type="component" value="Chromosome"/>
</dbReference>
<name>W0F9E7_9BACT</name>
<accession>W0F9E7</accession>
<evidence type="ECO:0000313" key="2">
    <source>
        <dbReference type="Proteomes" id="UP000003586"/>
    </source>
</evidence>
<dbReference type="EMBL" id="CP007035">
    <property type="protein sequence ID" value="AHF18006.1"/>
    <property type="molecule type" value="Genomic_DNA"/>
</dbReference>